<keyword evidence="3" id="KW-1185">Reference proteome</keyword>
<dbReference type="OrthoDB" id="9787241at2"/>
<gene>
    <name evidence="2" type="ORF">F9B85_08605</name>
</gene>
<organism evidence="2 3">
    <name type="scientific">Heliorestis acidaminivorans</name>
    <dbReference type="NCBI Taxonomy" id="553427"/>
    <lineage>
        <taxon>Bacteria</taxon>
        <taxon>Bacillati</taxon>
        <taxon>Bacillota</taxon>
        <taxon>Clostridia</taxon>
        <taxon>Eubacteriales</taxon>
        <taxon>Heliobacteriaceae</taxon>
        <taxon>Heliorestis</taxon>
    </lineage>
</organism>
<protein>
    <submittedName>
        <fullName evidence="2">CRISPR system precrRNA processing endoribonuclease RAMP protein Cas6</fullName>
    </submittedName>
</protein>
<feature type="domain" description="CRISPR-associated protein Cas6 C-terminal" evidence="1">
    <location>
        <begin position="210"/>
        <end position="331"/>
    </location>
</feature>
<reference evidence="2 3" key="1">
    <citation type="submission" date="2019-10" db="EMBL/GenBank/DDBJ databases">
        <title>Whole-genome sequence of the extremophile Heliorestis acidaminivorans DSM 24790.</title>
        <authorList>
            <person name="Kyndt J.A."/>
            <person name="Meyer T.E."/>
        </authorList>
    </citation>
    <scope>NUCLEOTIDE SEQUENCE [LARGE SCALE GENOMIC DNA]</scope>
    <source>
        <strain evidence="2 3">DSM 24790</strain>
    </source>
</reference>
<sequence length="335" mass="37555">MAILTISPFPHPDLKLQRFRIVISAGANGLLLPPYPGSTLRGAFGHALREMSCTAGKGQDCNGCFYQMICPVTMLFNPVVPEEQEGLFAKGQEIPTPFVLRPLTDGRTMYQPGETFEVEITIFGKSIPFAPYLLSALSRALEKGIGKGLKSSSIISAYLFNPFTNDRHAIFEKGQWNLTNKVNLSAYDVDARVNKLLYSSVNKGSQTYKVTFNSPLRLKADKHFQNKLTAPLLIRGLMRRLSVITAYYGEQQWSIDFYKYIELANSLQVREEKYEWVDWERYSSRQNSKMKLGGIMGSLVLEGEALKELLPLLIWGQLIHLGKAASFGLGALEIE</sequence>
<dbReference type="Pfam" id="PF10040">
    <property type="entry name" value="CRISPR_Cas6"/>
    <property type="match status" value="1"/>
</dbReference>
<evidence type="ECO:0000259" key="1">
    <source>
        <dbReference type="Pfam" id="PF10040"/>
    </source>
</evidence>
<dbReference type="Proteomes" id="UP000468766">
    <property type="component" value="Unassembled WGS sequence"/>
</dbReference>
<name>A0A6I0EZ78_9FIRM</name>
<comment type="caution">
    <text evidence="2">The sequence shown here is derived from an EMBL/GenBank/DDBJ whole genome shotgun (WGS) entry which is preliminary data.</text>
</comment>
<dbReference type="AlphaFoldDB" id="A0A6I0EZ78"/>
<accession>A0A6I0EZ78</accession>
<evidence type="ECO:0000313" key="2">
    <source>
        <dbReference type="EMBL" id="KAB2952702.1"/>
    </source>
</evidence>
<evidence type="ECO:0000313" key="3">
    <source>
        <dbReference type="Proteomes" id="UP000468766"/>
    </source>
</evidence>
<dbReference type="Gene3D" id="3.30.70.1900">
    <property type="match status" value="1"/>
</dbReference>
<dbReference type="EMBL" id="WBXO01000005">
    <property type="protein sequence ID" value="KAB2952702.1"/>
    <property type="molecule type" value="Genomic_DNA"/>
</dbReference>
<dbReference type="RefSeq" id="WP_151619979.1">
    <property type="nucleotide sequence ID" value="NZ_WBXO01000005.1"/>
</dbReference>
<proteinExistence type="predicted"/>
<dbReference type="InterPro" id="IPR019267">
    <property type="entry name" value="CRISPR-assoc_Cas6_C"/>
</dbReference>